<keyword evidence="2" id="KW-0813">Transport</keyword>
<gene>
    <name evidence="6" type="ORF">OW255_18515</name>
</gene>
<dbReference type="GO" id="GO:0005524">
    <property type="term" value="F:ATP binding"/>
    <property type="evidence" value="ECO:0007669"/>
    <property type="project" value="UniProtKB-KW"/>
</dbReference>
<proteinExistence type="inferred from homology"/>
<sequence length="320" mass="35765">MLEIKNLWKKFGKFHALNGLDLTIPEGSLYGFVGPNGAGKTTTIKIMTGLLSADCGQVLIRGTDVTRGLNDLKLSIGYVPDFFGVYDNLRVNEYMEFFASCYGLDGLKARNRYMTLLEQVGLEDKVNFYVDSLSRGMKQRLCLARALIHDPLLLVLDEPASGLDPRTRFEFKEILKELKDQGKTIFISSHVLSELSELCTDIGIIDQGKMVLGGSMEEILHRVNATNPLIIAVLGNKERALSILKSQPCVQTIAVKDQDIRVNFIGDEQDEALLLQQLVDAEVLIRGFYREQGSLETLFMQITDHDKEKAVLVHENEPGL</sequence>
<keyword evidence="4 6" id="KW-0067">ATP-binding</keyword>
<dbReference type="SUPFAM" id="SSF52540">
    <property type="entry name" value="P-loop containing nucleoside triphosphate hydrolases"/>
    <property type="match status" value="1"/>
</dbReference>
<comment type="similarity">
    <text evidence="1">Belongs to the ABC transporter superfamily.</text>
</comment>
<dbReference type="EMBL" id="CP113524">
    <property type="protein sequence ID" value="WAJ26065.1"/>
    <property type="molecule type" value="Genomic_DNA"/>
</dbReference>
<evidence type="ECO:0000313" key="6">
    <source>
        <dbReference type="EMBL" id="WAJ26065.1"/>
    </source>
</evidence>
<dbReference type="Pfam" id="PF00005">
    <property type="entry name" value="ABC_tran"/>
    <property type="match status" value="1"/>
</dbReference>
<evidence type="ECO:0000256" key="1">
    <source>
        <dbReference type="ARBA" id="ARBA00005417"/>
    </source>
</evidence>
<dbReference type="RefSeq" id="WP_024834806.1">
    <property type="nucleotide sequence ID" value="NZ_CP113524.1"/>
</dbReference>
<dbReference type="PANTHER" id="PTHR43335:SF3">
    <property type="entry name" value="ABC TRANSPORTER"/>
    <property type="match status" value="1"/>
</dbReference>
<dbReference type="InterPro" id="IPR027417">
    <property type="entry name" value="P-loop_NTPase"/>
</dbReference>
<keyword evidence="7" id="KW-1185">Reference proteome</keyword>
<evidence type="ECO:0000256" key="4">
    <source>
        <dbReference type="ARBA" id="ARBA00022840"/>
    </source>
</evidence>
<keyword evidence="3" id="KW-0547">Nucleotide-binding</keyword>
<dbReference type="InterPro" id="IPR003439">
    <property type="entry name" value="ABC_transporter-like_ATP-bd"/>
</dbReference>
<accession>A0ABY7AI97</accession>
<dbReference type="Gene3D" id="3.40.50.300">
    <property type="entry name" value="P-loop containing nucleotide triphosphate hydrolases"/>
    <property type="match status" value="1"/>
</dbReference>
<dbReference type="Proteomes" id="UP001163115">
    <property type="component" value="Chromosome"/>
</dbReference>
<evidence type="ECO:0000259" key="5">
    <source>
        <dbReference type="PROSITE" id="PS50893"/>
    </source>
</evidence>
<reference evidence="6" key="1">
    <citation type="submission" date="2022-11" db="EMBL/GenBank/DDBJ databases">
        <title>Lacrimispora xylanolytica sy1, complete genome.</title>
        <authorList>
            <person name="Choi S."/>
        </authorList>
    </citation>
    <scope>NUCLEOTIDE SEQUENCE</scope>
    <source>
        <strain evidence="6">Sy1</strain>
    </source>
</reference>
<dbReference type="PANTHER" id="PTHR43335">
    <property type="entry name" value="ABC TRANSPORTER, ATP-BINDING PROTEIN"/>
    <property type="match status" value="1"/>
</dbReference>
<organism evidence="6 7">
    <name type="scientific">Lacrimispora xylanolytica</name>
    <dbReference type="NCBI Taxonomy" id="29375"/>
    <lineage>
        <taxon>Bacteria</taxon>
        <taxon>Bacillati</taxon>
        <taxon>Bacillota</taxon>
        <taxon>Clostridia</taxon>
        <taxon>Lachnospirales</taxon>
        <taxon>Lachnospiraceae</taxon>
        <taxon>Lacrimispora</taxon>
    </lineage>
</organism>
<dbReference type="CDD" id="cd03230">
    <property type="entry name" value="ABC_DR_subfamily_A"/>
    <property type="match status" value="1"/>
</dbReference>
<dbReference type="PROSITE" id="PS50893">
    <property type="entry name" value="ABC_TRANSPORTER_2"/>
    <property type="match status" value="1"/>
</dbReference>
<evidence type="ECO:0000256" key="3">
    <source>
        <dbReference type="ARBA" id="ARBA00022741"/>
    </source>
</evidence>
<protein>
    <submittedName>
        <fullName evidence="6">ABC transporter ATP-binding protein</fullName>
    </submittedName>
</protein>
<dbReference type="InterPro" id="IPR003593">
    <property type="entry name" value="AAA+_ATPase"/>
</dbReference>
<name>A0ABY7AI97_9FIRM</name>
<dbReference type="SMART" id="SM00382">
    <property type="entry name" value="AAA"/>
    <property type="match status" value="1"/>
</dbReference>
<feature type="domain" description="ABC transporter" evidence="5">
    <location>
        <begin position="2"/>
        <end position="232"/>
    </location>
</feature>
<evidence type="ECO:0000313" key="7">
    <source>
        <dbReference type="Proteomes" id="UP001163115"/>
    </source>
</evidence>
<evidence type="ECO:0000256" key="2">
    <source>
        <dbReference type="ARBA" id="ARBA00022448"/>
    </source>
</evidence>